<dbReference type="InterPro" id="IPR000639">
    <property type="entry name" value="Epox_hydrolase-like"/>
</dbReference>
<accession>A0A8R1HXT4</accession>
<comment type="catalytic activity">
    <reaction evidence="1 6">
        <text>1-(4-methoxyphenyl)-N-methyl-N-[(3-methyloxetan-3-yl)methyl]methanamine + H2O = 2-{[(4-methoxybenzyl)(methyl)amino]methyl}-2-methylpropane-1,3-diol</text>
        <dbReference type="Rhea" id="RHEA:55764"/>
        <dbReference type="ChEBI" id="CHEBI:15377"/>
        <dbReference type="ChEBI" id="CHEBI:139161"/>
        <dbReference type="ChEBI" id="CHEBI:139164"/>
        <dbReference type="EC" id="3.3.2.9"/>
    </reaction>
</comment>
<dbReference type="PIRSF" id="PIRSF001112">
    <property type="entry name" value="Epoxide_hydrolase"/>
    <property type="match status" value="1"/>
</dbReference>
<name>A0A8R1HXT4_CAEJA</name>
<dbReference type="GO" id="GO:0097176">
    <property type="term" value="P:epoxide metabolic process"/>
    <property type="evidence" value="ECO:0007669"/>
    <property type="project" value="TreeGrafter"/>
</dbReference>
<dbReference type="EnsemblMetazoa" id="CJA15083.1">
    <property type="protein sequence ID" value="CJA15083.1"/>
    <property type="gene ID" value="WBGene00134287"/>
</dbReference>
<evidence type="ECO:0000259" key="8">
    <source>
        <dbReference type="Pfam" id="PF06441"/>
    </source>
</evidence>
<evidence type="ECO:0000256" key="7">
    <source>
        <dbReference type="SAM" id="Phobius"/>
    </source>
</evidence>
<comment type="subcellular location">
    <subcellularLocation>
        <location evidence="6">Endoplasmic reticulum membrane</location>
    </subcellularLocation>
    <subcellularLocation>
        <location evidence="2">Microsome membrane</location>
        <topology evidence="2">Single-pass membrane protein</topology>
    </subcellularLocation>
</comment>
<dbReference type="EC" id="3.3.2.9" evidence="6"/>
<dbReference type="PANTHER" id="PTHR21661">
    <property type="entry name" value="EPOXIDE HYDROLASE 1-RELATED"/>
    <property type="match status" value="1"/>
</dbReference>
<reference evidence="9" key="2">
    <citation type="submission" date="2022-06" db="UniProtKB">
        <authorList>
            <consortium name="EnsemblMetazoa"/>
        </authorList>
    </citation>
    <scope>IDENTIFICATION</scope>
    <source>
        <strain evidence="9">DF5081</strain>
    </source>
</reference>
<evidence type="ECO:0000313" key="10">
    <source>
        <dbReference type="Proteomes" id="UP000005237"/>
    </source>
</evidence>
<dbReference type="SUPFAM" id="SSF53474">
    <property type="entry name" value="alpha/beta-Hydrolases"/>
    <property type="match status" value="1"/>
</dbReference>
<evidence type="ECO:0000256" key="1">
    <source>
        <dbReference type="ARBA" id="ARBA00000221"/>
    </source>
</evidence>
<dbReference type="Proteomes" id="UP000005237">
    <property type="component" value="Unassembled WGS sequence"/>
</dbReference>
<evidence type="ECO:0000256" key="5">
    <source>
        <dbReference type="ARBA" id="ARBA00022801"/>
    </source>
</evidence>
<feature type="domain" description="Epoxide hydrolase N-terminal" evidence="8">
    <location>
        <begin position="52"/>
        <end position="154"/>
    </location>
</feature>
<keyword evidence="6 7" id="KW-0472">Membrane</keyword>
<dbReference type="Pfam" id="PF06441">
    <property type="entry name" value="EHN"/>
    <property type="match status" value="1"/>
</dbReference>
<keyword evidence="5 6" id="KW-0378">Hydrolase</keyword>
<dbReference type="AlphaFoldDB" id="A0A8R1HXT4"/>
<dbReference type="InterPro" id="IPR029058">
    <property type="entry name" value="AB_hydrolase_fold"/>
</dbReference>
<dbReference type="PANTHER" id="PTHR21661:SF16">
    <property type="entry name" value="EPOXIDE HYDROLASE"/>
    <property type="match status" value="1"/>
</dbReference>
<keyword evidence="6" id="KW-0256">Endoplasmic reticulum</keyword>
<organism evidence="9 10">
    <name type="scientific">Caenorhabditis japonica</name>
    <dbReference type="NCBI Taxonomy" id="281687"/>
    <lineage>
        <taxon>Eukaryota</taxon>
        <taxon>Metazoa</taxon>
        <taxon>Ecdysozoa</taxon>
        <taxon>Nematoda</taxon>
        <taxon>Chromadorea</taxon>
        <taxon>Rhabditida</taxon>
        <taxon>Rhabditina</taxon>
        <taxon>Rhabditomorpha</taxon>
        <taxon>Rhabditoidea</taxon>
        <taxon>Rhabditidae</taxon>
        <taxon>Peloderinae</taxon>
        <taxon>Caenorhabditis</taxon>
    </lineage>
</organism>
<dbReference type="OMA" id="IYLYWLT"/>
<evidence type="ECO:0000256" key="3">
    <source>
        <dbReference type="ARBA" id="ARBA00010088"/>
    </source>
</evidence>
<dbReference type="GO" id="GO:0005789">
    <property type="term" value="C:endoplasmic reticulum membrane"/>
    <property type="evidence" value="ECO:0007669"/>
    <property type="project" value="UniProtKB-SubCell"/>
</dbReference>
<evidence type="ECO:0000256" key="6">
    <source>
        <dbReference type="PIRNR" id="PIRNR001112"/>
    </source>
</evidence>
<evidence type="ECO:0000256" key="2">
    <source>
        <dbReference type="ARBA" id="ARBA00004111"/>
    </source>
</evidence>
<feature type="transmembrane region" description="Helical" evidence="7">
    <location>
        <begin position="6"/>
        <end position="23"/>
    </location>
</feature>
<evidence type="ECO:0000256" key="4">
    <source>
        <dbReference type="ARBA" id="ARBA00022797"/>
    </source>
</evidence>
<dbReference type="Gene3D" id="3.40.50.1820">
    <property type="entry name" value="alpha/beta hydrolase"/>
    <property type="match status" value="1"/>
</dbReference>
<protein>
    <recommendedName>
        <fullName evidence="6">Epoxide hydrolase</fullName>
        <ecNumber evidence="6">3.3.2.9</ecNumber>
    </recommendedName>
</protein>
<comment type="catalytic activity">
    <reaction evidence="6">
        <text>cis-stilbene oxide + H2O = (1R,2R)-hydrobenzoin</text>
        <dbReference type="Rhea" id="RHEA:23900"/>
        <dbReference type="ChEBI" id="CHEBI:15377"/>
        <dbReference type="ChEBI" id="CHEBI:50004"/>
        <dbReference type="ChEBI" id="CHEBI:50014"/>
        <dbReference type="EC" id="3.3.2.9"/>
    </reaction>
</comment>
<keyword evidence="10" id="KW-1185">Reference proteome</keyword>
<keyword evidence="4 6" id="KW-0058">Aromatic hydrocarbons catabolism</keyword>
<keyword evidence="7" id="KW-0812">Transmembrane</keyword>
<dbReference type="GO" id="GO:0033961">
    <property type="term" value="F:cis-stilbene-oxide hydrolase activity"/>
    <property type="evidence" value="ECO:0007669"/>
    <property type="project" value="UniProtKB-UniRule"/>
</dbReference>
<reference evidence="10" key="1">
    <citation type="submission" date="2010-08" db="EMBL/GenBank/DDBJ databases">
        <authorList>
            <consortium name="Caenorhabditis japonica Sequencing Consortium"/>
            <person name="Wilson R.K."/>
        </authorList>
    </citation>
    <scope>NUCLEOTIDE SEQUENCE [LARGE SCALE GENOMIC DNA]</scope>
    <source>
        <strain evidence="10">DF5081</strain>
    </source>
</reference>
<comment type="similarity">
    <text evidence="3 6">Belongs to the peptidase S33 family.</text>
</comment>
<dbReference type="PRINTS" id="PR00412">
    <property type="entry name" value="EPOXHYDRLASE"/>
</dbReference>
<dbReference type="InterPro" id="IPR010497">
    <property type="entry name" value="Epoxide_hydro_N"/>
</dbReference>
<dbReference type="InterPro" id="IPR016292">
    <property type="entry name" value="Epoxide_hydrolase"/>
</dbReference>
<proteinExistence type="inferred from homology"/>
<sequence length="451" mass="51836">MSSWFFASVIVISIFSILLSLYVHKPDFPPLEIEPDDYWRLDEPEKDDDAIYPYTIDVDEALINQFKEKLETERYLATQHDAERDEYFLDLKKVLLNFDWSQHQNFLNTFKQYRTEIEGLRVHFLRVSTPPKSKTSRVVPLLIVHGFPGSFWDFFKVIPILTNPSRHGFDFGVDESIQFDVIVPSLPGFLFSDKPVKSGFNAIATARILGKLMHRLDVDEYFVHGAEGYGGDVATLLASLYPQRVTGLHVSNPFVRPTFSTLTLAKFAWKALSHKEKTEEAEEEGIELTDIVDYFKQDKFVYPTNAQAFGTALLNSPTGAAKYIESRWHQLSTFSADTSLRRLFTLDELATEIYLYWLTDTLPSALTILDNSYNFDTVWLSSQVRVPTAVSYSRDSPWRCSEDVLGDMYLNLTRVTELPKGGTFHHLQDGHKISEDIFSFVELQLMKEKKV</sequence>
<evidence type="ECO:0000313" key="9">
    <source>
        <dbReference type="EnsemblMetazoa" id="CJA15083.1"/>
    </source>
</evidence>
<keyword evidence="7" id="KW-1133">Transmembrane helix</keyword>